<reference evidence="1" key="1">
    <citation type="submission" date="2021-02" db="EMBL/GenBank/DDBJ databases">
        <authorList>
            <person name="Han P."/>
        </authorList>
    </citation>
    <scope>NUCLEOTIDE SEQUENCE</scope>
    <source>
        <strain evidence="1">Nitrosomonas nitrosa 18-3D</strain>
    </source>
</reference>
<gene>
    <name evidence="1" type="ORF">NMYAN_80083</name>
</gene>
<dbReference type="RefSeq" id="WP_204800419.1">
    <property type="nucleotide sequence ID" value="NZ_CAJNAP010000054.1"/>
</dbReference>
<accession>A0A8H8Z3S9</accession>
<sequence length="157" mass="16739">MIYSKLSNFLLITALLSFLLMISQVKVSHAHNIAGPIDPAGNVPTFTAVAIVSCTDDGNGPADHLLANIKDHPSNPAVDGMFVNMTLFKGNKAISVTDVTPGDDNPSQTIKLSAGNGVYYMIVSKTKPGVRNVVVDYHCMTADNAHTGTDIVLIHYE</sequence>
<name>A0A8H8Z3S9_9PROT</name>
<evidence type="ECO:0000313" key="1">
    <source>
        <dbReference type="EMBL" id="CAE6517558.1"/>
    </source>
</evidence>
<protein>
    <submittedName>
        <fullName evidence="1">Uncharacterized protein</fullName>
    </submittedName>
</protein>
<dbReference type="Proteomes" id="UP000601736">
    <property type="component" value="Unassembled WGS sequence"/>
</dbReference>
<comment type="caution">
    <text evidence="1">The sequence shown here is derived from an EMBL/GenBank/DDBJ whole genome shotgun (WGS) entry which is preliminary data.</text>
</comment>
<evidence type="ECO:0000313" key="2">
    <source>
        <dbReference type="Proteomes" id="UP000601736"/>
    </source>
</evidence>
<organism evidence="1 2">
    <name type="scientific">Nitrosomonas nitrosa</name>
    <dbReference type="NCBI Taxonomy" id="52442"/>
    <lineage>
        <taxon>Bacteria</taxon>
        <taxon>Pseudomonadati</taxon>
        <taxon>Pseudomonadota</taxon>
        <taxon>Betaproteobacteria</taxon>
        <taxon>Nitrosomonadales</taxon>
        <taxon>Nitrosomonadaceae</taxon>
        <taxon>Nitrosomonas</taxon>
    </lineage>
</organism>
<proteinExistence type="predicted"/>
<dbReference type="AlphaFoldDB" id="A0A8H8Z3S9"/>
<dbReference type="EMBL" id="CAJNAP010000054">
    <property type="protein sequence ID" value="CAE6517558.1"/>
    <property type="molecule type" value="Genomic_DNA"/>
</dbReference>